<keyword evidence="3" id="KW-1185">Reference proteome</keyword>
<proteinExistence type="predicted"/>
<dbReference type="RefSeq" id="WP_235511311.1">
    <property type="nucleotide sequence ID" value="NZ_CP010899.1"/>
</dbReference>
<accession>A0A0K2JFT7</accession>
<evidence type="ECO:0000313" key="2">
    <source>
        <dbReference type="EMBL" id="ALA97460.1"/>
    </source>
</evidence>
<protein>
    <submittedName>
        <fullName evidence="2">Putative transmembrane protein</fullName>
    </submittedName>
</protein>
<dbReference type="KEGG" id="skn:SKUN_00565"/>
<dbReference type="PATRIC" id="fig|273035.7.peg.669"/>
<organism evidence="2 3">
    <name type="scientific">Spiroplasma kunkelii CR2-3x</name>
    <dbReference type="NCBI Taxonomy" id="273035"/>
    <lineage>
        <taxon>Bacteria</taxon>
        <taxon>Bacillati</taxon>
        <taxon>Mycoplasmatota</taxon>
        <taxon>Mollicutes</taxon>
        <taxon>Entomoplasmatales</taxon>
        <taxon>Spiroplasmataceae</taxon>
        <taxon>Spiroplasma</taxon>
    </lineage>
</organism>
<sequence>MKTFGKWSIALIWIIVLIILVLTLFFLGIYYDGYYWEGKGLPVNINDIKTFHGNGYQLIGHLGIDKLMRLASSGSFIWGYSNIIVPYGGQEIDLMTWLHQPVNVNNNSGVIQWPQNYKLEAGKNFAEVVGSLLIVLLVAVPVLILIGIYVTKKIIKAITHPYSIEYLDTQKKLKKTIKQARKALKKMNIAVSKGYETSTTLALEQERWANLIVNAETDFLKEEELFKAQDNKNQLWKN</sequence>
<dbReference type="STRING" id="273035.SKUN_00565"/>
<feature type="transmembrane region" description="Helical" evidence="1">
    <location>
        <begin position="128"/>
        <end position="150"/>
    </location>
</feature>
<gene>
    <name evidence="2" type="ORF">SKUN_00565</name>
</gene>
<reference evidence="2 3" key="1">
    <citation type="journal article" date="2015" name="Genome Announc.">
        <title>Complete Genome Sequence of Spiroplasma kunkelii Strain CR2-3x, Causal Agent of Corn Stunt Disease in Zea mays L.</title>
        <authorList>
            <person name="Davis R.E."/>
            <person name="Shao J."/>
            <person name="Dally E.L."/>
            <person name="Zhao Y."/>
            <person name="Gasparich G.E."/>
            <person name="Gaynor B.J."/>
            <person name="Athey J.C."/>
            <person name="Harrison N.A."/>
            <person name="Donofrio N."/>
        </authorList>
    </citation>
    <scope>NUCLEOTIDE SEQUENCE [LARGE SCALE GENOMIC DNA]</scope>
    <source>
        <strain evidence="2 3">CR2-3x</strain>
    </source>
</reference>
<dbReference type="AlphaFoldDB" id="A0A0K2JFT7"/>
<evidence type="ECO:0000313" key="3">
    <source>
        <dbReference type="Proteomes" id="UP000062963"/>
    </source>
</evidence>
<keyword evidence="1" id="KW-0472">Membrane</keyword>
<dbReference type="Proteomes" id="UP000062963">
    <property type="component" value="Chromosome"/>
</dbReference>
<dbReference type="EMBL" id="CP010899">
    <property type="protein sequence ID" value="ALA97460.1"/>
    <property type="molecule type" value="Genomic_DNA"/>
</dbReference>
<keyword evidence="1 2" id="KW-0812">Transmembrane</keyword>
<feature type="transmembrane region" description="Helical" evidence="1">
    <location>
        <begin position="7"/>
        <end position="31"/>
    </location>
</feature>
<keyword evidence="1" id="KW-1133">Transmembrane helix</keyword>
<name>A0A0K2JFT7_SPIKU</name>
<evidence type="ECO:0000256" key="1">
    <source>
        <dbReference type="SAM" id="Phobius"/>
    </source>
</evidence>